<reference evidence="3 4" key="1">
    <citation type="submission" date="2021-06" db="EMBL/GenBank/DDBJ databases">
        <authorList>
            <person name="Palmer J.M."/>
        </authorList>
    </citation>
    <scope>NUCLEOTIDE SEQUENCE [LARGE SCALE GENOMIC DNA]</scope>
    <source>
        <strain evidence="3 4">CL_MEX2019</strain>
        <tissue evidence="3">Muscle</tissue>
    </source>
</reference>
<feature type="region of interest" description="Disordered" evidence="1">
    <location>
        <begin position="41"/>
        <end position="67"/>
    </location>
</feature>
<accession>A0ABU7ELI7</accession>
<sequence length="85" mass="9226">MSECPSGSGLYQLWTLVLHTVHQIILGLVSSIRTLLLSPVSKKTHNRSRTGDTQSEQLCTRAPPGFTGYRTKADTGCAVSSRHKG</sequence>
<keyword evidence="2" id="KW-1133">Transmembrane helix</keyword>
<dbReference type="Proteomes" id="UP001352852">
    <property type="component" value="Unassembled WGS sequence"/>
</dbReference>
<proteinExistence type="predicted"/>
<gene>
    <name evidence="3" type="ORF">CHARACLAT_022956</name>
</gene>
<feature type="transmembrane region" description="Helical" evidence="2">
    <location>
        <begin position="20"/>
        <end position="40"/>
    </location>
</feature>
<name>A0ABU7ELI7_9TELE</name>
<protein>
    <submittedName>
        <fullName evidence="3">Uncharacterized protein</fullName>
    </submittedName>
</protein>
<evidence type="ECO:0000313" key="4">
    <source>
        <dbReference type="Proteomes" id="UP001352852"/>
    </source>
</evidence>
<evidence type="ECO:0000256" key="2">
    <source>
        <dbReference type="SAM" id="Phobius"/>
    </source>
</evidence>
<dbReference type="EMBL" id="JAHUTJ010059766">
    <property type="protein sequence ID" value="MED6288092.1"/>
    <property type="molecule type" value="Genomic_DNA"/>
</dbReference>
<evidence type="ECO:0000313" key="3">
    <source>
        <dbReference type="EMBL" id="MED6288092.1"/>
    </source>
</evidence>
<organism evidence="3 4">
    <name type="scientific">Characodon lateralis</name>
    <dbReference type="NCBI Taxonomy" id="208331"/>
    <lineage>
        <taxon>Eukaryota</taxon>
        <taxon>Metazoa</taxon>
        <taxon>Chordata</taxon>
        <taxon>Craniata</taxon>
        <taxon>Vertebrata</taxon>
        <taxon>Euteleostomi</taxon>
        <taxon>Actinopterygii</taxon>
        <taxon>Neopterygii</taxon>
        <taxon>Teleostei</taxon>
        <taxon>Neoteleostei</taxon>
        <taxon>Acanthomorphata</taxon>
        <taxon>Ovalentaria</taxon>
        <taxon>Atherinomorphae</taxon>
        <taxon>Cyprinodontiformes</taxon>
        <taxon>Goodeidae</taxon>
        <taxon>Characodon</taxon>
    </lineage>
</organism>
<keyword evidence="2" id="KW-0812">Transmembrane</keyword>
<keyword evidence="4" id="KW-1185">Reference proteome</keyword>
<keyword evidence="2" id="KW-0472">Membrane</keyword>
<comment type="caution">
    <text evidence="3">The sequence shown here is derived from an EMBL/GenBank/DDBJ whole genome shotgun (WGS) entry which is preliminary data.</text>
</comment>
<evidence type="ECO:0000256" key="1">
    <source>
        <dbReference type="SAM" id="MobiDB-lite"/>
    </source>
</evidence>